<gene>
    <name evidence="2" type="ORF">Nepgr_017316</name>
</gene>
<accession>A0AAD3SR77</accession>
<dbReference type="AlphaFoldDB" id="A0AAD3SR77"/>
<dbReference type="Proteomes" id="UP001279734">
    <property type="component" value="Unassembled WGS sequence"/>
</dbReference>
<keyword evidence="3" id="KW-1185">Reference proteome</keyword>
<sequence>MEKLETQRRRLMEAAIKTSAHRLLLLYLMLSILLLGLLIGTTTPGALSQTCFSRQAEKRGELTEENAEEILADKPLENDQHSSEEAEQEVHKEQPNTEVENNEGAQLSLADNS</sequence>
<dbReference type="EMBL" id="BSYO01000015">
    <property type="protein sequence ID" value="GMH15475.1"/>
    <property type="molecule type" value="Genomic_DNA"/>
</dbReference>
<comment type="caution">
    <text evidence="2">The sequence shown here is derived from an EMBL/GenBank/DDBJ whole genome shotgun (WGS) entry which is preliminary data.</text>
</comment>
<evidence type="ECO:0000313" key="2">
    <source>
        <dbReference type="EMBL" id="GMH15475.1"/>
    </source>
</evidence>
<feature type="region of interest" description="Disordered" evidence="1">
    <location>
        <begin position="69"/>
        <end position="113"/>
    </location>
</feature>
<protein>
    <submittedName>
        <fullName evidence="2">Uncharacterized protein</fullName>
    </submittedName>
</protein>
<proteinExistence type="predicted"/>
<reference evidence="2" key="1">
    <citation type="submission" date="2023-05" db="EMBL/GenBank/DDBJ databases">
        <title>Nepenthes gracilis genome sequencing.</title>
        <authorList>
            <person name="Fukushima K."/>
        </authorList>
    </citation>
    <scope>NUCLEOTIDE SEQUENCE</scope>
    <source>
        <strain evidence="2">SING2019-196</strain>
    </source>
</reference>
<feature type="compositionally biased region" description="Basic and acidic residues" evidence="1">
    <location>
        <begin position="71"/>
        <end position="95"/>
    </location>
</feature>
<evidence type="ECO:0000313" key="3">
    <source>
        <dbReference type="Proteomes" id="UP001279734"/>
    </source>
</evidence>
<evidence type="ECO:0000256" key="1">
    <source>
        <dbReference type="SAM" id="MobiDB-lite"/>
    </source>
</evidence>
<organism evidence="2 3">
    <name type="scientific">Nepenthes gracilis</name>
    <name type="common">Slender pitcher plant</name>
    <dbReference type="NCBI Taxonomy" id="150966"/>
    <lineage>
        <taxon>Eukaryota</taxon>
        <taxon>Viridiplantae</taxon>
        <taxon>Streptophyta</taxon>
        <taxon>Embryophyta</taxon>
        <taxon>Tracheophyta</taxon>
        <taxon>Spermatophyta</taxon>
        <taxon>Magnoliopsida</taxon>
        <taxon>eudicotyledons</taxon>
        <taxon>Gunneridae</taxon>
        <taxon>Pentapetalae</taxon>
        <taxon>Caryophyllales</taxon>
        <taxon>Nepenthaceae</taxon>
        <taxon>Nepenthes</taxon>
    </lineage>
</organism>
<feature type="compositionally biased region" description="Polar residues" evidence="1">
    <location>
        <begin position="96"/>
        <end position="113"/>
    </location>
</feature>
<name>A0AAD3SR77_NEPGR</name>